<evidence type="ECO:0000256" key="3">
    <source>
        <dbReference type="ARBA" id="ARBA00022723"/>
    </source>
</evidence>
<dbReference type="InterPro" id="IPR011008">
    <property type="entry name" value="Dimeric_a/b-barrel"/>
</dbReference>
<dbReference type="Proteomes" id="UP000239007">
    <property type="component" value="Unassembled WGS sequence"/>
</dbReference>
<dbReference type="NCBIfam" id="TIGR01413">
    <property type="entry name" value="Dyp_perox_fam"/>
    <property type="match status" value="1"/>
</dbReference>
<gene>
    <name evidence="9" type="ORF">BTO11_00160</name>
</gene>
<evidence type="ECO:0000256" key="2">
    <source>
        <dbReference type="ARBA" id="ARBA00022559"/>
    </source>
</evidence>
<dbReference type="RefSeq" id="WP_105050677.1">
    <property type="nucleotide sequence ID" value="NZ_BMYG01000011.1"/>
</dbReference>
<evidence type="ECO:0000256" key="5">
    <source>
        <dbReference type="ARBA" id="ARBA00023004"/>
    </source>
</evidence>
<evidence type="ECO:0000256" key="1">
    <source>
        <dbReference type="ARBA" id="ARBA00001970"/>
    </source>
</evidence>
<keyword evidence="5" id="KW-0408">Iron</keyword>
<dbReference type="PROSITE" id="PS51404">
    <property type="entry name" value="DYP_PEROXIDASE"/>
    <property type="match status" value="1"/>
</dbReference>
<comment type="similarity">
    <text evidence="6">Belongs to the DyP-type peroxidase family.</text>
</comment>
<evidence type="ECO:0000259" key="8">
    <source>
        <dbReference type="Pfam" id="PF20628"/>
    </source>
</evidence>
<accession>A0A2S7UQL7</accession>
<name>A0A2S7UQL7_9GAMM</name>
<dbReference type="InterPro" id="IPR048328">
    <property type="entry name" value="Dyp_perox_C"/>
</dbReference>
<keyword evidence="4" id="KW-0560">Oxidoreductase</keyword>
<evidence type="ECO:0000256" key="6">
    <source>
        <dbReference type="ARBA" id="ARBA00025737"/>
    </source>
</evidence>
<feature type="domain" description="Dyp-type peroxidase C-terminal" evidence="8">
    <location>
        <begin position="138"/>
        <end position="297"/>
    </location>
</feature>
<dbReference type="EMBL" id="MSCH01000003">
    <property type="protein sequence ID" value="PQJ52223.1"/>
    <property type="molecule type" value="Genomic_DNA"/>
</dbReference>
<dbReference type="GO" id="GO:0046872">
    <property type="term" value="F:metal ion binding"/>
    <property type="evidence" value="ECO:0007669"/>
    <property type="project" value="UniProtKB-KW"/>
</dbReference>
<feature type="domain" description="Dyp-type peroxidase N-terminal" evidence="7">
    <location>
        <begin position="48"/>
        <end position="132"/>
    </location>
</feature>
<evidence type="ECO:0000256" key="4">
    <source>
        <dbReference type="ARBA" id="ARBA00023002"/>
    </source>
</evidence>
<dbReference type="SUPFAM" id="SSF54909">
    <property type="entry name" value="Dimeric alpha+beta barrel"/>
    <property type="match status" value="1"/>
</dbReference>
<comment type="cofactor">
    <cofactor evidence="1">
        <name>heme b</name>
        <dbReference type="ChEBI" id="CHEBI:60344"/>
    </cofactor>
</comment>
<dbReference type="AlphaFoldDB" id="A0A2S7UQL7"/>
<dbReference type="PANTHER" id="PTHR30521:SF0">
    <property type="entry name" value="DYP-TYPE PEROXIDASE FAMILY PROTEIN"/>
    <property type="match status" value="1"/>
</dbReference>
<dbReference type="GO" id="GO:0004601">
    <property type="term" value="F:peroxidase activity"/>
    <property type="evidence" value="ECO:0007669"/>
    <property type="project" value="UniProtKB-KW"/>
</dbReference>
<comment type="caution">
    <text evidence="9">The sequence shown here is derived from an EMBL/GenBank/DDBJ whole genome shotgun (WGS) entry which is preliminary data.</text>
</comment>
<organism evidence="9 10">
    <name type="scientific">Psychrosphaera saromensis</name>
    <dbReference type="NCBI Taxonomy" id="716813"/>
    <lineage>
        <taxon>Bacteria</taxon>
        <taxon>Pseudomonadati</taxon>
        <taxon>Pseudomonadota</taxon>
        <taxon>Gammaproteobacteria</taxon>
        <taxon>Alteromonadales</taxon>
        <taxon>Pseudoalteromonadaceae</taxon>
        <taxon>Psychrosphaera</taxon>
    </lineage>
</organism>
<keyword evidence="2 9" id="KW-0575">Peroxidase</keyword>
<dbReference type="InterPro" id="IPR048327">
    <property type="entry name" value="Dyp_perox_N"/>
</dbReference>
<proteinExistence type="inferred from homology"/>
<dbReference type="GO" id="GO:0020037">
    <property type="term" value="F:heme binding"/>
    <property type="evidence" value="ECO:0007669"/>
    <property type="project" value="InterPro"/>
</dbReference>
<keyword evidence="3" id="KW-0479">Metal-binding</keyword>
<dbReference type="PANTHER" id="PTHR30521">
    <property type="entry name" value="DEFERROCHELATASE/PEROXIDASE"/>
    <property type="match status" value="1"/>
</dbReference>
<dbReference type="Pfam" id="PF20628">
    <property type="entry name" value="Dyp_perox_C"/>
    <property type="match status" value="1"/>
</dbReference>
<keyword evidence="10" id="KW-1185">Reference proteome</keyword>
<sequence>MAREQWGICSEANLHGLHLFFNAHDGYEPVIREALTQLPKIFEELNEQFSEAMFSGVIAIGATFWDELYPDKKPEGLKPFTAINHDDRYMPAESIDLFVQLRSDRQDVNYIACQRLVSLFGEMIELIEQVPCFRYLDGRDLTGFVDGTENPKGRSRREVALVKEGAFAAGSYLHVQRYRHNLARWDQVPTEDQELIIGRTKIDDIEMSKEEMPETAHVKRANVKDEDGNGLELMRQSMPYGNASIQGLLFISYCAQPTYFERILNSMVFGTDEGNYDHMLDYTTAETGSAFFAPSIDFLKNQGNID</sequence>
<dbReference type="InterPro" id="IPR006314">
    <property type="entry name" value="Dyp_peroxidase"/>
</dbReference>
<evidence type="ECO:0000313" key="9">
    <source>
        <dbReference type="EMBL" id="PQJ52223.1"/>
    </source>
</evidence>
<dbReference type="Pfam" id="PF04261">
    <property type="entry name" value="Dyp_perox_N"/>
    <property type="match status" value="1"/>
</dbReference>
<evidence type="ECO:0000313" key="10">
    <source>
        <dbReference type="Proteomes" id="UP000239007"/>
    </source>
</evidence>
<protein>
    <submittedName>
        <fullName evidence="9">Peroxidase</fullName>
    </submittedName>
</protein>
<reference evidence="9 10" key="1">
    <citation type="submission" date="2016-12" db="EMBL/GenBank/DDBJ databases">
        <title>Diversity of luminous bacteria.</title>
        <authorList>
            <person name="Yoshizawa S."/>
            <person name="Kogure K."/>
        </authorList>
    </citation>
    <scope>NUCLEOTIDE SEQUENCE [LARGE SCALE GENOMIC DNA]</scope>
    <source>
        <strain evidence="9 10">SA4-48</strain>
    </source>
</reference>
<dbReference type="GO" id="GO:0005829">
    <property type="term" value="C:cytosol"/>
    <property type="evidence" value="ECO:0007669"/>
    <property type="project" value="TreeGrafter"/>
</dbReference>
<evidence type="ECO:0000259" key="7">
    <source>
        <dbReference type="Pfam" id="PF04261"/>
    </source>
</evidence>
<dbReference type="OrthoDB" id="3251355at2"/>